<evidence type="ECO:0000313" key="2">
    <source>
        <dbReference type="EMBL" id="MPN44572.1"/>
    </source>
</evidence>
<dbReference type="EC" id="3.5.1.47" evidence="2"/>
<dbReference type="Gene3D" id="3.40.630.10">
    <property type="entry name" value="Zn peptidases"/>
    <property type="match status" value="1"/>
</dbReference>
<dbReference type="InterPro" id="IPR036264">
    <property type="entry name" value="Bact_exopeptidase_dim_dom"/>
</dbReference>
<dbReference type="SUPFAM" id="SSF53187">
    <property type="entry name" value="Zn-dependent exopeptidases"/>
    <property type="match status" value="1"/>
</dbReference>
<dbReference type="Gene3D" id="3.30.70.360">
    <property type="match status" value="1"/>
</dbReference>
<dbReference type="Pfam" id="PF07687">
    <property type="entry name" value="M20_dimer"/>
    <property type="match status" value="1"/>
</dbReference>
<keyword evidence="2" id="KW-0378">Hydrolase</keyword>
<comment type="caution">
    <text evidence="2">The sequence shown here is derived from an EMBL/GenBank/DDBJ whole genome shotgun (WGS) entry which is preliminary data.</text>
</comment>
<gene>
    <name evidence="2" type="ORF">SDC9_192137</name>
</gene>
<name>A0A645I1F0_9ZZZZ</name>
<reference evidence="2" key="1">
    <citation type="submission" date="2019-08" db="EMBL/GenBank/DDBJ databases">
        <authorList>
            <person name="Kucharzyk K."/>
            <person name="Murdoch R.W."/>
            <person name="Higgins S."/>
            <person name="Loffler F."/>
        </authorList>
    </citation>
    <scope>NUCLEOTIDE SEQUENCE</scope>
</reference>
<protein>
    <submittedName>
        <fullName evidence="2">N-acetyldiaminopimelate deacetylase</fullName>
        <ecNumber evidence="2">3.5.1.47</ecNumber>
    </submittedName>
</protein>
<dbReference type="AlphaFoldDB" id="A0A645I1F0"/>
<dbReference type="InterPro" id="IPR017439">
    <property type="entry name" value="Amidohydrolase"/>
</dbReference>
<dbReference type="SUPFAM" id="SSF55031">
    <property type="entry name" value="Bacterial exopeptidase dimerisation domain"/>
    <property type="match status" value="1"/>
</dbReference>
<dbReference type="InterPro" id="IPR011650">
    <property type="entry name" value="Peptidase_M20_dimer"/>
</dbReference>
<sequence>MKYASPFKPMTFSVGEVHAGSAINIIPGELTFGGTFRLYEYEDGKKIREELEKTFNETAKIYNCKVEFNMFGPSLGLVNDKECSLYAQDKFTKAFGEDTLVDHEPLMGGESHSLTARLWPGTFIMLGVADEKAGITAAGHHECFDVAEESLKLGTAAHMCYALEYLNDGPQTDDRIYKGDIKEFYEKFSPNSLYAFK</sequence>
<feature type="domain" description="Peptidase M20 dimerisation" evidence="1">
    <location>
        <begin position="7"/>
        <end position="62"/>
    </location>
</feature>
<accession>A0A645I1F0</accession>
<organism evidence="2">
    <name type="scientific">bioreactor metagenome</name>
    <dbReference type="NCBI Taxonomy" id="1076179"/>
    <lineage>
        <taxon>unclassified sequences</taxon>
        <taxon>metagenomes</taxon>
        <taxon>ecological metagenomes</taxon>
    </lineage>
</organism>
<evidence type="ECO:0000259" key="1">
    <source>
        <dbReference type="Pfam" id="PF07687"/>
    </source>
</evidence>
<proteinExistence type="predicted"/>
<dbReference type="EMBL" id="VSSQ01103790">
    <property type="protein sequence ID" value="MPN44572.1"/>
    <property type="molecule type" value="Genomic_DNA"/>
</dbReference>
<dbReference type="GO" id="GO:0050118">
    <property type="term" value="F:N-acetyldiaminopimelate deacetylase activity"/>
    <property type="evidence" value="ECO:0007669"/>
    <property type="project" value="UniProtKB-EC"/>
</dbReference>
<dbReference type="PANTHER" id="PTHR11014:SF63">
    <property type="entry name" value="METALLOPEPTIDASE, PUTATIVE (AFU_ORTHOLOGUE AFUA_6G09600)-RELATED"/>
    <property type="match status" value="1"/>
</dbReference>
<dbReference type="PANTHER" id="PTHR11014">
    <property type="entry name" value="PEPTIDASE M20 FAMILY MEMBER"/>
    <property type="match status" value="1"/>
</dbReference>